<evidence type="ECO:0000313" key="1">
    <source>
        <dbReference type="EMBL" id="JAH68587.1"/>
    </source>
</evidence>
<accession>A0A0E9URZ0</accession>
<protein>
    <submittedName>
        <fullName evidence="1">Uncharacterized protein</fullName>
    </submittedName>
</protein>
<dbReference type="AlphaFoldDB" id="A0A0E9URZ0"/>
<reference evidence="1" key="1">
    <citation type="submission" date="2014-11" db="EMBL/GenBank/DDBJ databases">
        <authorList>
            <person name="Amaro Gonzalez C."/>
        </authorList>
    </citation>
    <scope>NUCLEOTIDE SEQUENCE</scope>
</reference>
<sequence length="34" mass="4274">MLCLQSLFVCILPDYSLKIKFYLIFIWNYSLWWI</sequence>
<reference evidence="1" key="2">
    <citation type="journal article" date="2015" name="Fish Shellfish Immunol.">
        <title>Early steps in the European eel (Anguilla anguilla)-Vibrio vulnificus interaction in the gills: Role of the RtxA13 toxin.</title>
        <authorList>
            <person name="Callol A."/>
            <person name="Pajuelo D."/>
            <person name="Ebbesson L."/>
            <person name="Teles M."/>
            <person name="MacKenzie S."/>
            <person name="Amaro C."/>
        </authorList>
    </citation>
    <scope>NUCLEOTIDE SEQUENCE</scope>
</reference>
<dbReference type="EMBL" id="GBXM01039990">
    <property type="protein sequence ID" value="JAH68587.1"/>
    <property type="molecule type" value="Transcribed_RNA"/>
</dbReference>
<organism evidence="1">
    <name type="scientific">Anguilla anguilla</name>
    <name type="common">European freshwater eel</name>
    <name type="synonym">Muraena anguilla</name>
    <dbReference type="NCBI Taxonomy" id="7936"/>
    <lineage>
        <taxon>Eukaryota</taxon>
        <taxon>Metazoa</taxon>
        <taxon>Chordata</taxon>
        <taxon>Craniata</taxon>
        <taxon>Vertebrata</taxon>
        <taxon>Euteleostomi</taxon>
        <taxon>Actinopterygii</taxon>
        <taxon>Neopterygii</taxon>
        <taxon>Teleostei</taxon>
        <taxon>Anguilliformes</taxon>
        <taxon>Anguillidae</taxon>
        <taxon>Anguilla</taxon>
    </lineage>
</organism>
<name>A0A0E9URZ0_ANGAN</name>
<proteinExistence type="predicted"/>